<evidence type="ECO:0000256" key="8">
    <source>
        <dbReference type="ARBA" id="ARBA00023235"/>
    </source>
</evidence>
<keyword evidence="2" id="KW-0227">DNA damage</keyword>
<evidence type="ECO:0000259" key="11">
    <source>
        <dbReference type="PROSITE" id="PS51194"/>
    </source>
</evidence>
<dbReference type="Pfam" id="PF00270">
    <property type="entry name" value="DEAD"/>
    <property type="match status" value="1"/>
</dbReference>
<feature type="region of interest" description="Disordered" evidence="9">
    <location>
        <begin position="308"/>
        <end position="337"/>
    </location>
</feature>
<evidence type="ECO:0000256" key="2">
    <source>
        <dbReference type="ARBA" id="ARBA00022763"/>
    </source>
</evidence>
<evidence type="ECO:0000313" key="12">
    <source>
        <dbReference type="EMBL" id="SDY51004.1"/>
    </source>
</evidence>
<keyword evidence="6" id="KW-0238">DNA-binding</keyword>
<feature type="region of interest" description="Disordered" evidence="9">
    <location>
        <begin position="242"/>
        <end position="265"/>
    </location>
</feature>
<dbReference type="SMART" id="SM00490">
    <property type="entry name" value="HELICc"/>
    <property type="match status" value="1"/>
</dbReference>
<dbReference type="InterPro" id="IPR001650">
    <property type="entry name" value="Helicase_C-like"/>
</dbReference>
<dbReference type="InterPro" id="IPR011545">
    <property type="entry name" value="DEAD/DEAH_box_helicase_dom"/>
</dbReference>
<dbReference type="SUPFAM" id="SSF52540">
    <property type="entry name" value="P-loop containing nucleoside triphosphate hydrolases"/>
    <property type="match status" value="1"/>
</dbReference>
<dbReference type="PROSITE" id="PS51192">
    <property type="entry name" value="HELICASE_ATP_BIND_1"/>
    <property type="match status" value="1"/>
</dbReference>
<proteinExistence type="predicted"/>
<feature type="domain" description="Helicase C-terminal" evidence="11">
    <location>
        <begin position="269"/>
        <end position="466"/>
    </location>
</feature>
<dbReference type="InterPro" id="IPR013701">
    <property type="entry name" value="Lhr-like_DEAD/DEAH_assoc"/>
</dbReference>
<dbReference type="NCBIfam" id="NF007284">
    <property type="entry name" value="PRK09751.1"/>
    <property type="match status" value="1"/>
</dbReference>
<evidence type="ECO:0000256" key="9">
    <source>
        <dbReference type="SAM" id="MobiDB-lite"/>
    </source>
</evidence>
<dbReference type="PROSITE" id="PS51194">
    <property type="entry name" value="HELICASE_CTER"/>
    <property type="match status" value="1"/>
</dbReference>
<evidence type="ECO:0000256" key="4">
    <source>
        <dbReference type="ARBA" id="ARBA00022806"/>
    </source>
</evidence>
<dbReference type="CDD" id="cd18796">
    <property type="entry name" value="SF2_C_LHR"/>
    <property type="match status" value="1"/>
</dbReference>
<dbReference type="PANTHER" id="PTHR47962">
    <property type="entry name" value="ATP-DEPENDENT HELICASE LHR-RELATED-RELATED"/>
    <property type="match status" value="1"/>
</dbReference>
<accession>A0A1H3KHD2</accession>
<evidence type="ECO:0000259" key="10">
    <source>
        <dbReference type="PROSITE" id="PS51192"/>
    </source>
</evidence>
<keyword evidence="8" id="KW-0413">Isomerase</keyword>
<feature type="domain" description="Helicase ATP-binding" evidence="10">
    <location>
        <begin position="31"/>
        <end position="224"/>
    </location>
</feature>
<feature type="region of interest" description="Disordered" evidence="9">
    <location>
        <begin position="1291"/>
        <end position="1313"/>
    </location>
</feature>
<dbReference type="Proteomes" id="UP000242415">
    <property type="component" value="Unassembled WGS sequence"/>
</dbReference>
<dbReference type="Pfam" id="PF23236">
    <property type="entry name" value="WHD_2nd_Lhr"/>
    <property type="match status" value="1"/>
</dbReference>
<dbReference type="Pfam" id="PF23235">
    <property type="entry name" value="WHD_3rd_Lhr"/>
    <property type="match status" value="1"/>
</dbReference>
<dbReference type="GO" id="GO:0003677">
    <property type="term" value="F:DNA binding"/>
    <property type="evidence" value="ECO:0007669"/>
    <property type="project" value="UniProtKB-KW"/>
</dbReference>
<evidence type="ECO:0000313" key="13">
    <source>
        <dbReference type="Proteomes" id="UP000242415"/>
    </source>
</evidence>
<evidence type="ECO:0000256" key="7">
    <source>
        <dbReference type="ARBA" id="ARBA00023204"/>
    </source>
</evidence>
<dbReference type="InterPro" id="IPR055368">
    <property type="entry name" value="WH3_Lhr"/>
</dbReference>
<dbReference type="GO" id="GO:0006281">
    <property type="term" value="P:DNA repair"/>
    <property type="evidence" value="ECO:0007669"/>
    <property type="project" value="UniProtKB-KW"/>
</dbReference>
<sequence>MADVLEQFGVATREWFRAAFAAPTDAQAGAWRAIGAGRNALVVAPTGSGKTLAAFLWSLDRLAREPAPAQPRQRCRVLYVSPLKALAVDVERNLRAPLAGIRHAATRLGIPEPEITVGMRTGDTPADERRAFTRTPPDILITTPESLFLLLTSAARESLRGVETVIVDEVHAVAATKRGAHLALSLERLDALLPRPAQRIGLSATVRPIDETARFLGGAHPVEIVQPPAAKTIEVTVEVPVEDMTRLDERDGPSDDDLGGPRRPSIWPAVEERVYDLIHAHRSTIVFTNSRRSAERLCARLNELAVERAAPDAPAPPGPGPRGAPPTGSRSTAPGGMPAEIMAQADAAAGAAPVIARAHHGSVSREERKHIEEALKSGQLPAVVATSSLELGIDMGAVDLVVQVEAPPSVAAGLQRVGRAGHQVGAVSRGVVFPKHRGDLLSCAVVAGRMTDGAIEELRYPRNPLDVLAQQIVAMVSLDEWRVAELAVLVRRAAPFAELPDSALHAVLDMLSGRYPSTAFAELRPRLVWDRAADLLTGRPGAQRLAVTSGGTIPDRGMFGVFLAGAERAARVGELDEEMVYESRVGDVFLLGSTSWRIEDITPDRVLVSPAPGQAARMPFWKGDQLGRPVELGRAIGARLRAIARQDDEAATATLRAGGLDDWAAGNLVAYVREQREATRSLPDDRTVVVERFRDELGDWRLAVHCVLGARINGPWALAIGRRLAERYGVDAQVMPADDGIVVRLPDTAEEPPGADVVAFDPDEIAQIVEESVGTSALFASRFRECAARALLLPRRDPRRRQPLWQQRQRAAQLLDVAREYADFPVTLEAARECLQDVFDLPGLAALMRDLAARKVRLVEVETPRPSPFARSLLFGYVGAFLYEGDAPLAERRAAALALDSALLGELLGRVDLRELLDPAVVTETERQLQWLTEQRRPRDAEDVVELLRLLGDLSTAELAERGADAAWLTELETARRAVRVRIAGEERWIGVEDAGRVRDALGVALPVGLARAYVEPVADPLGDLVARYARTHGPFAAATCAARLGLGVFVVEQALRRLSATGRVVSGEFSPGGAGTEWCDAEVLRMLRRRSLAALRREIEPVPPRVLARFLARWQQLGSSSRGVEAVAAVVDQLQGAAVPASALERLVLPNRVADYSPAYLDELCASGELVWAGSGSISGGDGWVTLAWADAAPLLLPVPDDALALTPLHEAVLDALDGGQAMFFRSLSDRVGATDDAALAAAIWDLVWAGWLTNDTLAPLRAVLGGGGAHRAKTGAAPRTRFRRPGRVALPSRTGPPTVAGRWSRLPGRDADPTRRAAALADALLERHGVVTRGAVVAEGVGGGFAAVYPVLAALEERGAARRGYFVEGLGAAQFAVPGAVDRLRALSEPVDAGRHAGGSALVLAATDPANPYGAALPWPERVVDSGDGRTSAATGHRAGRKAGALVVLVSGELTLYVERGGRTLLSFVDDDDALALAAKALADAVHSGALGAISVERADGEGVHTSPLRDALTAAGFRATPRGLRLRG</sequence>
<dbReference type="PANTHER" id="PTHR47962:SF5">
    <property type="entry name" value="ATP-DEPENDENT HELICASE LHR-RELATED"/>
    <property type="match status" value="1"/>
</dbReference>
<dbReference type="CDD" id="cd17922">
    <property type="entry name" value="DEXHc_LHR-like"/>
    <property type="match status" value="1"/>
</dbReference>
<feature type="compositionally biased region" description="Pro residues" evidence="9">
    <location>
        <begin position="313"/>
        <end position="324"/>
    </location>
</feature>
<dbReference type="Pfam" id="PF19306">
    <property type="entry name" value="WHD_Lhr"/>
    <property type="match status" value="1"/>
</dbReference>
<keyword evidence="7" id="KW-0234">DNA repair</keyword>
<dbReference type="Pfam" id="PF08494">
    <property type="entry name" value="DEAD_assoc"/>
    <property type="match status" value="1"/>
</dbReference>
<dbReference type="SMART" id="SM00487">
    <property type="entry name" value="DEXDc"/>
    <property type="match status" value="1"/>
</dbReference>
<dbReference type="Gene3D" id="3.40.50.300">
    <property type="entry name" value="P-loop containing nucleotide triphosphate hydrolases"/>
    <property type="match status" value="2"/>
</dbReference>
<keyword evidence="4 12" id="KW-0347">Helicase</keyword>
<dbReference type="GO" id="GO:0004386">
    <property type="term" value="F:helicase activity"/>
    <property type="evidence" value="ECO:0007669"/>
    <property type="project" value="UniProtKB-KW"/>
</dbReference>
<dbReference type="InterPro" id="IPR014001">
    <property type="entry name" value="Helicase_ATP-bd"/>
</dbReference>
<dbReference type="Pfam" id="PF00271">
    <property type="entry name" value="Helicase_C"/>
    <property type="match status" value="1"/>
</dbReference>
<evidence type="ECO:0000256" key="6">
    <source>
        <dbReference type="ARBA" id="ARBA00023125"/>
    </source>
</evidence>
<dbReference type="GO" id="GO:0016887">
    <property type="term" value="F:ATP hydrolysis activity"/>
    <property type="evidence" value="ECO:0007669"/>
    <property type="project" value="TreeGrafter"/>
</dbReference>
<keyword evidence="1" id="KW-0547">Nucleotide-binding</keyword>
<dbReference type="GO" id="GO:0005524">
    <property type="term" value="F:ATP binding"/>
    <property type="evidence" value="ECO:0007669"/>
    <property type="project" value="UniProtKB-KW"/>
</dbReference>
<reference evidence="13" key="1">
    <citation type="submission" date="2016-10" db="EMBL/GenBank/DDBJ databases">
        <authorList>
            <person name="Varghese N."/>
            <person name="Submissions S."/>
        </authorList>
    </citation>
    <scope>NUCLEOTIDE SEQUENCE [LARGE SCALE GENOMIC DNA]</scope>
    <source>
        <strain evidence="13">DSM 45245</strain>
    </source>
</reference>
<name>A0A1H3KHD2_9ACTN</name>
<keyword evidence="3" id="KW-0378">Hydrolase</keyword>
<dbReference type="Pfam" id="PF23234">
    <property type="entry name" value="WHD_4th_Lhr"/>
    <property type="match status" value="1"/>
</dbReference>
<keyword evidence="5" id="KW-0067">ATP-binding</keyword>
<dbReference type="InterPro" id="IPR055369">
    <property type="entry name" value="WH2_Lhr"/>
</dbReference>
<dbReference type="InterPro" id="IPR045628">
    <property type="entry name" value="Lhr_WH_dom"/>
</dbReference>
<protein>
    <submittedName>
        <fullName evidence="12">ATP dependent helicase, Lhr family</fullName>
    </submittedName>
</protein>
<evidence type="ECO:0000256" key="1">
    <source>
        <dbReference type="ARBA" id="ARBA00022741"/>
    </source>
</evidence>
<evidence type="ECO:0000256" key="3">
    <source>
        <dbReference type="ARBA" id="ARBA00022801"/>
    </source>
</evidence>
<dbReference type="InterPro" id="IPR055367">
    <property type="entry name" value="WH4_Lhr"/>
</dbReference>
<organism evidence="12 13">
    <name type="scientific">Micromonospora pattaloongensis</name>
    <dbReference type="NCBI Taxonomy" id="405436"/>
    <lineage>
        <taxon>Bacteria</taxon>
        <taxon>Bacillati</taxon>
        <taxon>Actinomycetota</taxon>
        <taxon>Actinomycetes</taxon>
        <taxon>Micromonosporales</taxon>
        <taxon>Micromonosporaceae</taxon>
        <taxon>Micromonospora</taxon>
    </lineage>
</organism>
<keyword evidence="13" id="KW-1185">Reference proteome</keyword>
<dbReference type="InterPro" id="IPR052511">
    <property type="entry name" value="ATP-dep_Helicase"/>
</dbReference>
<evidence type="ECO:0000256" key="5">
    <source>
        <dbReference type="ARBA" id="ARBA00022840"/>
    </source>
</evidence>
<dbReference type="InterPro" id="IPR027417">
    <property type="entry name" value="P-loop_NTPase"/>
</dbReference>
<dbReference type="STRING" id="405436.SAMN05444365_102482"/>
<feature type="compositionally biased region" description="Basic and acidic residues" evidence="9">
    <location>
        <begin position="243"/>
        <end position="253"/>
    </location>
</feature>
<gene>
    <name evidence="12" type="ORF">SAMN05444365_102482</name>
</gene>
<dbReference type="EMBL" id="FNPH01000002">
    <property type="protein sequence ID" value="SDY51004.1"/>
    <property type="molecule type" value="Genomic_DNA"/>
</dbReference>